<evidence type="ECO:0000259" key="7">
    <source>
        <dbReference type="Pfam" id="PF01029"/>
    </source>
</evidence>
<keyword evidence="4 6" id="KW-0805">Transcription regulation</keyword>
<dbReference type="InterPro" id="IPR011605">
    <property type="entry name" value="NusB_fam"/>
</dbReference>
<evidence type="ECO:0000256" key="2">
    <source>
        <dbReference type="ARBA" id="ARBA00022814"/>
    </source>
</evidence>
<dbReference type="GO" id="GO:0006353">
    <property type="term" value="P:DNA-templated transcription termination"/>
    <property type="evidence" value="ECO:0007669"/>
    <property type="project" value="UniProtKB-UniRule"/>
</dbReference>
<keyword evidence="5 6" id="KW-0804">Transcription</keyword>
<sequence length="122" mass="13567">MKTPFDPRHQKRREAVQALFAWGFKDGKIENEVASKVISNLGKIDSLIAKSAPEWPIDQINRLDLAVLRLAIFELQIAKIEPPKVIIDEAVELAKEFGSESSPSFVNGVLGTVLKKASKKKK</sequence>
<feature type="domain" description="NusB/RsmB/TIM44" evidence="7">
    <location>
        <begin position="31"/>
        <end position="115"/>
    </location>
</feature>
<dbReference type="NCBIfam" id="TIGR01951">
    <property type="entry name" value="nusB"/>
    <property type="match status" value="1"/>
</dbReference>
<dbReference type="HAMAP" id="MF_00073">
    <property type="entry name" value="NusB"/>
    <property type="match status" value="1"/>
</dbReference>
<evidence type="ECO:0000256" key="3">
    <source>
        <dbReference type="ARBA" id="ARBA00022884"/>
    </source>
</evidence>
<evidence type="ECO:0000256" key="4">
    <source>
        <dbReference type="ARBA" id="ARBA00023015"/>
    </source>
</evidence>
<evidence type="ECO:0000313" key="8">
    <source>
        <dbReference type="EMBL" id="PJE67293.1"/>
    </source>
</evidence>
<protein>
    <recommendedName>
        <fullName evidence="6">Transcription antitermination protein NusB</fullName>
    </recommendedName>
    <alternativeName>
        <fullName evidence="6">Antitermination factor NusB</fullName>
    </alternativeName>
</protein>
<dbReference type="EMBL" id="PFEK01000064">
    <property type="protein sequence ID" value="PJE67293.1"/>
    <property type="molecule type" value="Genomic_DNA"/>
</dbReference>
<dbReference type="Proteomes" id="UP000231474">
    <property type="component" value="Unassembled WGS sequence"/>
</dbReference>
<proteinExistence type="inferred from homology"/>
<evidence type="ECO:0000256" key="5">
    <source>
        <dbReference type="ARBA" id="ARBA00023163"/>
    </source>
</evidence>
<evidence type="ECO:0000256" key="1">
    <source>
        <dbReference type="ARBA" id="ARBA00005952"/>
    </source>
</evidence>
<keyword evidence="3 6" id="KW-0694">RNA-binding</keyword>
<keyword evidence="2 6" id="KW-0889">Transcription antitermination</keyword>
<dbReference type="PANTHER" id="PTHR11078">
    <property type="entry name" value="N UTILIZATION SUBSTANCE PROTEIN B-RELATED"/>
    <property type="match status" value="1"/>
</dbReference>
<name>A0A2M8L2Z5_9BACT</name>
<dbReference type="SUPFAM" id="SSF48013">
    <property type="entry name" value="NusB-like"/>
    <property type="match status" value="1"/>
</dbReference>
<organism evidence="8 9">
    <name type="scientific">Candidatus Shapirobacteria bacterium CG10_big_fil_rev_8_21_14_0_10_40_9</name>
    <dbReference type="NCBI Taxonomy" id="1974888"/>
    <lineage>
        <taxon>Bacteria</taxon>
        <taxon>Candidatus Shapironibacteriota</taxon>
    </lineage>
</organism>
<evidence type="ECO:0000313" key="9">
    <source>
        <dbReference type="Proteomes" id="UP000231474"/>
    </source>
</evidence>
<dbReference type="InterPro" id="IPR035926">
    <property type="entry name" value="NusB-like_sf"/>
</dbReference>
<dbReference type="AlphaFoldDB" id="A0A2M8L2Z5"/>
<dbReference type="GO" id="GO:0005829">
    <property type="term" value="C:cytosol"/>
    <property type="evidence" value="ECO:0007669"/>
    <property type="project" value="TreeGrafter"/>
</dbReference>
<dbReference type="PANTHER" id="PTHR11078:SF3">
    <property type="entry name" value="ANTITERMINATION NUSB DOMAIN-CONTAINING PROTEIN"/>
    <property type="match status" value="1"/>
</dbReference>
<reference evidence="9" key="1">
    <citation type="submission" date="2017-09" db="EMBL/GenBank/DDBJ databases">
        <title>Depth-based differentiation of microbial function through sediment-hosted aquifers and enrichment of novel symbionts in the deep terrestrial subsurface.</title>
        <authorList>
            <person name="Probst A.J."/>
            <person name="Ladd B."/>
            <person name="Jarett J.K."/>
            <person name="Geller-Mcgrath D.E."/>
            <person name="Sieber C.M.K."/>
            <person name="Emerson J.B."/>
            <person name="Anantharaman K."/>
            <person name="Thomas B.C."/>
            <person name="Malmstrom R."/>
            <person name="Stieglmeier M."/>
            <person name="Klingl A."/>
            <person name="Woyke T."/>
            <person name="Ryan C.M."/>
            <person name="Banfield J.F."/>
        </authorList>
    </citation>
    <scope>NUCLEOTIDE SEQUENCE [LARGE SCALE GENOMIC DNA]</scope>
</reference>
<dbReference type="Pfam" id="PF01029">
    <property type="entry name" value="NusB"/>
    <property type="match status" value="1"/>
</dbReference>
<dbReference type="GO" id="GO:0031564">
    <property type="term" value="P:transcription antitermination"/>
    <property type="evidence" value="ECO:0007669"/>
    <property type="project" value="UniProtKB-KW"/>
</dbReference>
<gene>
    <name evidence="6 8" type="primary">nusB</name>
    <name evidence="8" type="ORF">COU95_03230</name>
</gene>
<dbReference type="Gene3D" id="1.10.940.10">
    <property type="entry name" value="NusB-like"/>
    <property type="match status" value="1"/>
</dbReference>
<comment type="similarity">
    <text evidence="1 6">Belongs to the NusB family.</text>
</comment>
<accession>A0A2M8L2Z5</accession>
<comment type="caution">
    <text evidence="8">The sequence shown here is derived from an EMBL/GenBank/DDBJ whole genome shotgun (WGS) entry which is preliminary data.</text>
</comment>
<comment type="function">
    <text evidence="6">Involved in transcription antitermination. Required for transcription of ribosomal RNA (rRNA) genes. Binds specifically to the boxA antiterminator sequence of the ribosomal RNA (rrn) operons.</text>
</comment>
<dbReference type="InterPro" id="IPR006027">
    <property type="entry name" value="NusB_RsmB_TIM44"/>
</dbReference>
<evidence type="ECO:0000256" key="6">
    <source>
        <dbReference type="HAMAP-Rule" id="MF_00073"/>
    </source>
</evidence>
<dbReference type="GO" id="GO:0003723">
    <property type="term" value="F:RNA binding"/>
    <property type="evidence" value="ECO:0007669"/>
    <property type="project" value="UniProtKB-UniRule"/>
</dbReference>